<name>A0ABX8AGA2_9BRAD</name>
<dbReference type="PIRSF" id="PIRSF005859">
    <property type="entry name" value="PBR"/>
    <property type="match status" value="1"/>
</dbReference>
<dbReference type="InterPro" id="IPR038330">
    <property type="entry name" value="TspO/MBR-related_sf"/>
</dbReference>
<dbReference type="Pfam" id="PF03073">
    <property type="entry name" value="TspO_MBR"/>
    <property type="match status" value="1"/>
</dbReference>
<proteinExistence type="inferred from homology"/>
<evidence type="ECO:0000256" key="4">
    <source>
        <dbReference type="ARBA" id="ARBA00022989"/>
    </source>
</evidence>
<evidence type="ECO:0000256" key="5">
    <source>
        <dbReference type="ARBA" id="ARBA00023136"/>
    </source>
</evidence>
<protein>
    <submittedName>
        <fullName evidence="8">Tryptophan-rich sensory protein</fullName>
    </submittedName>
</protein>
<feature type="transmembrane region" description="Helical" evidence="6">
    <location>
        <begin position="42"/>
        <end position="61"/>
    </location>
</feature>
<evidence type="ECO:0000256" key="2">
    <source>
        <dbReference type="ARBA" id="ARBA00007524"/>
    </source>
</evidence>
<gene>
    <name evidence="8" type="ORF">RPMA_08380</name>
</gene>
<feature type="transmembrane region" description="Helical" evidence="6">
    <location>
        <begin position="131"/>
        <end position="150"/>
    </location>
</feature>
<keyword evidence="3 6" id="KW-0812">Transmembrane</keyword>
<dbReference type="InterPro" id="IPR004307">
    <property type="entry name" value="TspO_MBR"/>
</dbReference>
<dbReference type="PANTHER" id="PTHR10057">
    <property type="entry name" value="PERIPHERAL-TYPE BENZODIAZEPINE RECEPTOR"/>
    <property type="match status" value="1"/>
</dbReference>
<keyword evidence="5 6" id="KW-0472">Membrane</keyword>
<evidence type="ECO:0000256" key="6">
    <source>
        <dbReference type="SAM" id="Phobius"/>
    </source>
</evidence>
<reference evidence="8 9" key="1">
    <citation type="submission" date="2019-02" db="EMBL/GenBank/DDBJ databases">
        <title>Emended description of the genus Rhodopseudomonas and description of Rhodopseudomonas albus sp. nov., a non-phototrophic, heavy-metal-tolerant bacterium isolated from garden soil.</title>
        <authorList>
            <person name="Bao Z."/>
            <person name="Cao W.W."/>
            <person name="Sato Y."/>
            <person name="Nishizawa T."/>
            <person name="Zhao J."/>
            <person name="Guo Y."/>
            <person name="Ohta H."/>
        </authorList>
    </citation>
    <scope>NUCLEOTIDE SEQUENCE [LARGE SCALE GENOMIC DNA]</scope>
    <source>
        <strain evidence="8 9">SK50-23</strain>
    </source>
</reference>
<keyword evidence="7" id="KW-0732">Signal</keyword>
<feature type="transmembrane region" description="Helical" evidence="6">
    <location>
        <begin position="99"/>
        <end position="119"/>
    </location>
</feature>
<sequence>MIALAVALAACFAVAALGATVTTPEIPTWYAGLQKPSWTPPRIAFPIVWPILYFLMAIAVWRFWEAMPSRARTAALLLFVVQLALNAIWSQVFFGLHSIAGGLVVILLLDLVLAATIVVGSRVDRIAAGLLLPYIAWTIFATALNGRIWMIN</sequence>
<comment type="subcellular location">
    <subcellularLocation>
        <location evidence="1">Membrane</location>
        <topology evidence="1">Multi-pass membrane protein</topology>
    </subcellularLocation>
</comment>
<dbReference type="EMBL" id="CP036498">
    <property type="protein sequence ID" value="QUS42322.1"/>
    <property type="molecule type" value="Genomic_DNA"/>
</dbReference>
<dbReference type="Gene3D" id="1.20.1260.100">
    <property type="entry name" value="TspO/MBR protein"/>
    <property type="match status" value="1"/>
</dbReference>
<evidence type="ECO:0000256" key="7">
    <source>
        <dbReference type="SAM" id="SignalP"/>
    </source>
</evidence>
<feature type="chain" id="PRO_5045973379" evidence="7">
    <location>
        <begin position="19"/>
        <end position="152"/>
    </location>
</feature>
<feature type="signal peptide" evidence="7">
    <location>
        <begin position="1"/>
        <end position="18"/>
    </location>
</feature>
<keyword evidence="9" id="KW-1185">Reference proteome</keyword>
<comment type="similarity">
    <text evidence="2">Belongs to the TspO/BZRP family.</text>
</comment>
<accession>A0ABX8AGA2</accession>
<dbReference type="CDD" id="cd15904">
    <property type="entry name" value="TSPO_MBR"/>
    <property type="match status" value="1"/>
</dbReference>
<evidence type="ECO:0000313" key="8">
    <source>
        <dbReference type="EMBL" id="QUS42322.1"/>
    </source>
</evidence>
<keyword evidence="4 6" id="KW-1133">Transmembrane helix</keyword>
<feature type="transmembrane region" description="Helical" evidence="6">
    <location>
        <begin position="73"/>
        <end position="93"/>
    </location>
</feature>
<dbReference type="Proteomes" id="UP000682843">
    <property type="component" value="Chromosome"/>
</dbReference>
<evidence type="ECO:0000256" key="1">
    <source>
        <dbReference type="ARBA" id="ARBA00004141"/>
    </source>
</evidence>
<evidence type="ECO:0000313" key="9">
    <source>
        <dbReference type="Proteomes" id="UP000682843"/>
    </source>
</evidence>
<dbReference type="PANTHER" id="PTHR10057:SF0">
    <property type="entry name" value="TRANSLOCATOR PROTEIN"/>
    <property type="match status" value="1"/>
</dbReference>
<organism evidence="8 9">
    <name type="scientific">Tardiphaga alba</name>
    <dbReference type="NCBI Taxonomy" id="340268"/>
    <lineage>
        <taxon>Bacteria</taxon>
        <taxon>Pseudomonadati</taxon>
        <taxon>Pseudomonadota</taxon>
        <taxon>Alphaproteobacteria</taxon>
        <taxon>Hyphomicrobiales</taxon>
        <taxon>Nitrobacteraceae</taxon>
        <taxon>Tardiphaga</taxon>
    </lineage>
</organism>
<evidence type="ECO:0000256" key="3">
    <source>
        <dbReference type="ARBA" id="ARBA00022692"/>
    </source>
</evidence>